<evidence type="ECO:0000313" key="3">
    <source>
        <dbReference type="EMBL" id="BBB32474.1"/>
    </source>
</evidence>
<dbReference type="KEGG" id="thyd:TTHT_0919"/>
<feature type="signal peptide" evidence="2">
    <location>
        <begin position="1"/>
        <end position="19"/>
    </location>
</feature>
<keyword evidence="1" id="KW-0175">Coiled coil</keyword>
<feature type="coiled-coil region" evidence="1">
    <location>
        <begin position="37"/>
        <end position="68"/>
    </location>
</feature>
<name>A0A7R6SY73_9BACT</name>
<evidence type="ECO:0000256" key="2">
    <source>
        <dbReference type="SAM" id="SignalP"/>
    </source>
</evidence>
<dbReference type="GO" id="GO:0016787">
    <property type="term" value="F:hydrolase activity"/>
    <property type="evidence" value="ECO:0007669"/>
    <property type="project" value="UniProtKB-KW"/>
</dbReference>
<feature type="chain" id="PRO_5032317760" evidence="2">
    <location>
        <begin position="20"/>
        <end position="435"/>
    </location>
</feature>
<accession>A0A7R6SY73</accession>
<dbReference type="AlphaFoldDB" id="A0A7R6SY73"/>
<keyword evidence="3" id="KW-0378">Hydrolase</keyword>
<evidence type="ECO:0000256" key="1">
    <source>
        <dbReference type="SAM" id="Coils"/>
    </source>
</evidence>
<keyword evidence="4" id="KW-1185">Reference proteome</keyword>
<keyword evidence="2" id="KW-0732">Signal</keyword>
<protein>
    <submittedName>
        <fullName evidence="3">Bleomycin hydrolase</fullName>
    </submittedName>
</protein>
<organism evidence="3 4">
    <name type="scientific">Thermotomaculum hydrothermale</name>
    <dbReference type="NCBI Taxonomy" id="981385"/>
    <lineage>
        <taxon>Bacteria</taxon>
        <taxon>Pseudomonadati</taxon>
        <taxon>Acidobacteriota</taxon>
        <taxon>Holophagae</taxon>
        <taxon>Thermotomaculales</taxon>
        <taxon>Thermotomaculaceae</taxon>
        <taxon>Thermotomaculum</taxon>
    </lineage>
</organism>
<evidence type="ECO:0000313" key="4">
    <source>
        <dbReference type="Proteomes" id="UP000595564"/>
    </source>
</evidence>
<reference evidence="3 4" key="1">
    <citation type="journal article" date="2012" name="Extremophiles">
        <title>Thermotomaculum hydrothermale gen. nov., sp. nov., a novel heterotrophic thermophile within the phylum Acidobacteria from a deep-sea hydrothermal vent chimney in the Southern Okinawa Trough.</title>
        <authorList>
            <person name="Izumi H."/>
            <person name="Nunoura T."/>
            <person name="Miyazaki M."/>
            <person name="Mino S."/>
            <person name="Toki T."/>
            <person name="Takai K."/>
            <person name="Sako Y."/>
            <person name="Sawabe T."/>
            <person name="Nakagawa S."/>
        </authorList>
    </citation>
    <scope>NUCLEOTIDE SEQUENCE [LARGE SCALE GENOMIC DNA]</scope>
    <source>
        <strain evidence="3 4">AC55</strain>
    </source>
</reference>
<proteinExistence type="predicted"/>
<dbReference type="EMBL" id="AP017470">
    <property type="protein sequence ID" value="BBB32474.1"/>
    <property type="molecule type" value="Genomic_DNA"/>
</dbReference>
<dbReference type="SUPFAM" id="SSF54001">
    <property type="entry name" value="Cysteine proteinases"/>
    <property type="match status" value="1"/>
</dbReference>
<dbReference type="Proteomes" id="UP000595564">
    <property type="component" value="Chromosome"/>
</dbReference>
<dbReference type="RefSeq" id="WP_201328825.1">
    <property type="nucleotide sequence ID" value="NZ_AP017470.1"/>
</dbReference>
<gene>
    <name evidence="3" type="primary">pepC</name>
    <name evidence="3" type="ORF">TTHT_0919</name>
</gene>
<sequence>MKKIMFLLTVICFTFSTFAASPVNKGQYVKRKKDKVLEKLFKENKETLKKIKKAREDYLEKKKEEKKKQPKRKFVADFSNVKIPESPKVFKSAFHFKPVAQYLTGTCWAFSGTSFYESEIYRITGKKIKLSEMHTVYWEYIEKAKGFVRSYGTSVFGEGSELDAVNKIYKKYGCMPESVYNGLKNGRKMHNHELMFREMNKFLQFVKANDLWDEDYVVANIKLILDKYIGTPPAKFKYEGKEYTPKTFLKEVCKLNMDEYYDFVSFKYAPFYQKIEFKVPDNWRHSKDYYNVPLDVWYSILLNAVKNGYTVGIGGDVSEPGYRGEYDAAIVADFDIPANYINQDAREFRFYNHTTTDDHGIHLVGWTHYAGHDWFLIKDSSRSARKGKFEGYLFYRDDYVKLKMLDFAVHKSAIDPKILEKFKVKAEKKDKKETK</sequence>
<dbReference type="InterPro" id="IPR038765">
    <property type="entry name" value="Papain-like_cys_pep_sf"/>
</dbReference>
<dbReference type="Gene3D" id="3.90.70.10">
    <property type="entry name" value="Cysteine proteinases"/>
    <property type="match status" value="1"/>
</dbReference>